<evidence type="ECO:0000256" key="9">
    <source>
        <dbReference type="SAM" id="SignalP"/>
    </source>
</evidence>
<name>A0AAN6GKB6_9BASI</name>
<evidence type="ECO:0000256" key="7">
    <source>
        <dbReference type="ARBA" id="ARBA00023008"/>
    </source>
</evidence>
<feature type="signal peptide" evidence="9">
    <location>
        <begin position="1"/>
        <end position="34"/>
    </location>
</feature>
<evidence type="ECO:0000259" key="10">
    <source>
        <dbReference type="Pfam" id="PF07732"/>
    </source>
</evidence>
<comment type="catalytic activity">
    <reaction evidence="1">
        <text>4 hydroquinone + O2 = 4 benzosemiquinone + 2 H2O</text>
        <dbReference type="Rhea" id="RHEA:11276"/>
        <dbReference type="ChEBI" id="CHEBI:15377"/>
        <dbReference type="ChEBI" id="CHEBI:15379"/>
        <dbReference type="ChEBI" id="CHEBI:17594"/>
        <dbReference type="ChEBI" id="CHEBI:17977"/>
        <dbReference type="EC" id="1.10.3.2"/>
    </reaction>
</comment>
<gene>
    <name evidence="11" type="ORF">OC846_006815</name>
</gene>
<keyword evidence="9" id="KW-0732">Signal</keyword>
<evidence type="ECO:0000256" key="6">
    <source>
        <dbReference type="ARBA" id="ARBA00023002"/>
    </source>
</evidence>
<protein>
    <recommendedName>
        <fullName evidence="4">laccase</fullName>
        <ecNumber evidence="4">1.10.3.2</ecNumber>
    </recommendedName>
</protein>
<dbReference type="Pfam" id="PF07732">
    <property type="entry name" value="Cu-oxidase_3"/>
    <property type="match status" value="1"/>
</dbReference>
<feature type="chain" id="PRO_5042870008" description="laccase" evidence="9">
    <location>
        <begin position="35"/>
        <end position="155"/>
    </location>
</feature>
<keyword evidence="6" id="KW-0560">Oxidoreductase</keyword>
<dbReference type="InterPro" id="IPR011707">
    <property type="entry name" value="Cu-oxidase-like_N"/>
</dbReference>
<keyword evidence="7" id="KW-0186">Copper</keyword>
<evidence type="ECO:0000256" key="5">
    <source>
        <dbReference type="ARBA" id="ARBA00022723"/>
    </source>
</evidence>
<comment type="cofactor">
    <cofactor evidence="2">
        <name>Cu cation</name>
        <dbReference type="ChEBI" id="CHEBI:23378"/>
    </cofactor>
</comment>
<dbReference type="GO" id="GO:0005507">
    <property type="term" value="F:copper ion binding"/>
    <property type="evidence" value="ECO:0007669"/>
    <property type="project" value="InterPro"/>
</dbReference>
<dbReference type="Proteomes" id="UP001176517">
    <property type="component" value="Unassembled WGS sequence"/>
</dbReference>
<dbReference type="EC" id="1.10.3.2" evidence="4"/>
<keyword evidence="8" id="KW-0325">Glycoprotein</keyword>
<dbReference type="PANTHER" id="PTHR11709:SF394">
    <property type="entry name" value="FI03373P-RELATED"/>
    <property type="match status" value="1"/>
</dbReference>
<evidence type="ECO:0000256" key="4">
    <source>
        <dbReference type="ARBA" id="ARBA00012297"/>
    </source>
</evidence>
<dbReference type="GO" id="GO:0052716">
    <property type="term" value="F:hydroquinone:oxygen oxidoreductase activity"/>
    <property type="evidence" value="ECO:0007669"/>
    <property type="project" value="UniProtKB-EC"/>
</dbReference>
<dbReference type="EMBL" id="JAPDMZ010000599">
    <property type="protein sequence ID" value="KAK0542181.1"/>
    <property type="molecule type" value="Genomic_DNA"/>
</dbReference>
<comment type="similarity">
    <text evidence="3">Belongs to the multicopper oxidase family.</text>
</comment>
<dbReference type="SUPFAM" id="SSF49503">
    <property type="entry name" value="Cupredoxins"/>
    <property type="match status" value="1"/>
</dbReference>
<evidence type="ECO:0000313" key="12">
    <source>
        <dbReference type="Proteomes" id="UP001176517"/>
    </source>
</evidence>
<evidence type="ECO:0000256" key="3">
    <source>
        <dbReference type="ARBA" id="ARBA00010609"/>
    </source>
</evidence>
<dbReference type="AlphaFoldDB" id="A0AAN6GKB6"/>
<keyword evidence="12" id="KW-1185">Reference proteome</keyword>
<comment type="caution">
    <text evidence="11">The sequence shown here is derived from an EMBL/GenBank/DDBJ whole genome shotgun (WGS) entry which is preliminary data.</text>
</comment>
<evidence type="ECO:0000256" key="2">
    <source>
        <dbReference type="ARBA" id="ARBA00001935"/>
    </source>
</evidence>
<dbReference type="PANTHER" id="PTHR11709">
    <property type="entry name" value="MULTI-COPPER OXIDASE"/>
    <property type="match status" value="1"/>
</dbReference>
<keyword evidence="5" id="KW-0479">Metal-binding</keyword>
<reference evidence="11" key="1">
    <citation type="journal article" date="2023" name="PhytoFront">
        <title>Draft Genome Resources of Seven Strains of Tilletia horrida, Causal Agent of Kernel Smut of Rice.</title>
        <authorList>
            <person name="Khanal S."/>
            <person name="Antony Babu S."/>
            <person name="Zhou X.G."/>
        </authorList>
    </citation>
    <scope>NUCLEOTIDE SEQUENCE</scope>
    <source>
        <strain evidence="11">TX6</strain>
    </source>
</reference>
<feature type="non-terminal residue" evidence="11">
    <location>
        <position position="155"/>
    </location>
</feature>
<proteinExistence type="inferred from homology"/>
<evidence type="ECO:0000256" key="1">
    <source>
        <dbReference type="ARBA" id="ARBA00000349"/>
    </source>
</evidence>
<accession>A0AAN6GKB6</accession>
<evidence type="ECO:0000313" key="11">
    <source>
        <dbReference type="EMBL" id="KAK0542181.1"/>
    </source>
</evidence>
<dbReference type="InterPro" id="IPR045087">
    <property type="entry name" value="Cu-oxidase_fam"/>
</dbReference>
<dbReference type="Gene3D" id="2.60.40.420">
    <property type="entry name" value="Cupredoxins - blue copper proteins"/>
    <property type="match status" value="1"/>
</dbReference>
<sequence>MQSPSSLSRSSAVAFFSIFLTGLLFSALLPQAHAAPGINVHSRALRPVQRFSLNVTERIVAADGNPINSVLLNNSLPGPEIRVRVGDRVLINVTNALTDKNTTLHIHGMSQRMTPFSDGTPLVSQWPIAPGNWFEYELIVGIADQGTYFYHSHVD</sequence>
<feature type="domain" description="Plastocyanin-like" evidence="10">
    <location>
        <begin position="57"/>
        <end position="154"/>
    </location>
</feature>
<dbReference type="InterPro" id="IPR008972">
    <property type="entry name" value="Cupredoxin"/>
</dbReference>
<evidence type="ECO:0000256" key="8">
    <source>
        <dbReference type="ARBA" id="ARBA00023180"/>
    </source>
</evidence>
<organism evidence="11 12">
    <name type="scientific">Tilletia horrida</name>
    <dbReference type="NCBI Taxonomy" id="155126"/>
    <lineage>
        <taxon>Eukaryota</taxon>
        <taxon>Fungi</taxon>
        <taxon>Dikarya</taxon>
        <taxon>Basidiomycota</taxon>
        <taxon>Ustilaginomycotina</taxon>
        <taxon>Exobasidiomycetes</taxon>
        <taxon>Tilletiales</taxon>
        <taxon>Tilletiaceae</taxon>
        <taxon>Tilletia</taxon>
    </lineage>
</organism>